<gene>
    <name evidence="2" type="ORF">PGTUg99_026698</name>
</gene>
<evidence type="ECO:0000313" key="2">
    <source>
        <dbReference type="EMBL" id="KAA1095725.1"/>
    </source>
</evidence>
<feature type="compositionally biased region" description="Polar residues" evidence="1">
    <location>
        <begin position="17"/>
        <end position="26"/>
    </location>
</feature>
<dbReference type="AlphaFoldDB" id="A0A5B0P2D3"/>
<name>A0A5B0P2D3_PUCGR</name>
<comment type="caution">
    <text evidence="2">The sequence shown here is derived from an EMBL/GenBank/DDBJ whole genome shotgun (WGS) entry which is preliminary data.</text>
</comment>
<dbReference type="EMBL" id="VDEP01000371">
    <property type="protein sequence ID" value="KAA1095725.1"/>
    <property type="molecule type" value="Genomic_DNA"/>
</dbReference>
<sequence length="296" mass="31575">MLSTAERDLSAAESVHHQSTLSSSGLAPQRRMFTRGLPCIRQSTHSWYDPAASPPEILLSEMTQRQAAAIDAGGVDTTGIPTGAPEYPVSRWRSGLTALADEPDTCLAEAINSFQDVIGQDDRCATAAPTSRLPLEAVFLMDSIAETLTCVNLGVGKVMLFETDDSHAGSVTATEVGMTHSDALPAWQTWVESLTSPPPWPQSCLTDVGRQEGLAGSGAVSLPSKTLDGLPSRCSRGVHSLRPRVVHSQKPRGIELNTSPHSLLWAALACEWPRHCRIAPTAGRDLCLKSSSLRGS</sequence>
<protein>
    <submittedName>
        <fullName evidence="2">Uncharacterized protein</fullName>
    </submittedName>
</protein>
<evidence type="ECO:0000313" key="3">
    <source>
        <dbReference type="Proteomes" id="UP000325313"/>
    </source>
</evidence>
<reference evidence="2 3" key="1">
    <citation type="submission" date="2019-05" db="EMBL/GenBank/DDBJ databases">
        <title>Emergence of the Ug99 lineage of the wheat stem rust pathogen through somatic hybridization.</title>
        <authorList>
            <person name="Li F."/>
            <person name="Upadhyaya N.M."/>
            <person name="Sperschneider J."/>
            <person name="Matny O."/>
            <person name="Nguyen-Phuc H."/>
            <person name="Mago R."/>
            <person name="Raley C."/>
            <person name="Miller M.E."/>
            <person name="Silverstein K.A.T."/>
            <person name="Henningsen E."/>
            <person name="Hirsch C.D."/>
            <person name="Visser B."/>
            <person name="Pretorius Z.A."/>
            <person name="Steffenson B.J."/>
            <person name="Schwessinger B."/>
            <person name="Dodds P.N."/>
            <person name="Figueroa M."/>
        </authorList>
    </citation>
    <scope>NUCLEOTIDE SEQUENCE [LARGE SCALE GENOMIC DNA]</scope>
    <source>
        <strain evidence="2 3">Ug99</strain>
    </source>
</reference>
<accession>A0A5B0P2D3</accession>
<evidence type="ECO:0000256" key="1">
    <source>
        <dbReference type="SAM" id="MobiDB-lite"/>
    </source>
</evidence>
<organism evidence="2 3">
    <name type="scientific">Puccinia graminis f. sp. tritici</name>
    <dbReference type="NCBI Taxonomy" id="56615"/>
    <lineage>
        <taxon>Eukaryota</taxon>
        <taxon>Fungi</taxon>
        <taxon>Dikarya</taxon>
        <taxon>Basidiomycota</taxon>
        <taxon>Pucciniomycotina</taxon>
        <taxon>Pucciniomycetes</taxon>
        <taxon>Pucciniales</taxon>
        <taxon>Pucciniaceae</taxon>
        <taxon>Puccinia</taxon>
    </lineage>
</organism>
<feature type="compositionally biased region" description="Basic and acidic residues" evidence="1">
    <location>
        <begin position="1"/>
        <end position="16"/>
    </location>
</feature>
<dbReference type="Proteomes" id="UP000325313">
    <property type="component" value="Unassembled WGS sequence"/>
</dbReference>
<proteinExistence type="predicted"/>
<feature type="region of interest" description="Disordered" evidence="1">
    <location>
        <begin position="1"/>
        <end position="27"/>
    </location>
</feature>